<gene>
    <name evidence="2" type="ORF">CKO25_12340</name>
</gene>
<feature type="region of interest" description="Disordered" evidence="1">
    <location>
        <begin position="1"/>
        <end position="22"/>
    </location>
</feature>
<reference evidence="2 3" key="1">
    <citation type="journal article" date="2020" name="Microorganisms">
        <title>Osmotic Adaptation and Compatible Solute Biosynthesis of Phototrophic Bacteria as Revealed from Genome Analyses.</title>
        <authorList>
            <person name="Imhoff J.F."/>
            <person name="Rahn T."/>
            <person name="Kunzel S."/>
            <person name="Keller A."/>
            <person name="Neulinger S.C."/>
        </authorList>
    </citation>
    <scope>NUCLEOTIDE SEQUENCE [LARGE SCALE GENOMIC DNA]</scope>
    <source>
        <strain evidence="2 3">DSM 21303</strain>
    </source>
</reference>
<sequence>MQTRSRRLGVDQPTTSWGFPNPATPPGSSTYYAIRFADVAQRDALAALCGWRHLVRSVLEQVSDPGVAARKLAWWQGELERIFARQGQHPLAPALSRAMTRADLPRQPFLDILWAVEALLANRQSRDQAEVLARAELDCGSLAELMLHQTPGHVAAQRSAARRAGAYWGLVALIRDSGWLLRRGRLGVLPADALARQGIAQWSPSGPLPGAALASVLAELLPLCHRERERLDPDLASLPSALRIRVRLADTLLAELMASGLAVADQRIALTPLRKLWIAWRESRARVPQPIA</sequence>
<evidence type="ECO:0000313" key="3">
    <source>
        <dbReference type="Proteomes" id="UP001138802"/>
    </source>
</evidence>
<dbReference type="SUPFAM" id="SSF48576">
    <property type="entry name" value="Terpenoid synthases"/>
    <property type="match status" value="1"/>
</dbReference>
<dbReference type="EMBL" id="NRSD01000012">
    <property type="protein sequence ID" value="MBK1645419.1"/>
    <property type="molecule type" value="Genomic_DNA"/>
</dbReference>
<organism evidence="2 3">
    <name type="scientific">Thiocapsa imhoffii</name>
    <dbReference type="NCBI Taxonomy" id="382777"/>
    <lineage>
        <taxon>Bacteria</taxon>
        <taxon>Pseudomonadati</taxon>
        <taxon>Pseudomonadota</taxon>
        <taxon>Gammaproteobacteria</taxon>
        <taxon>Chromatiales</taxon>
        <taxon>Chromatiaceae</taxon>
        <taxon>Thiocapsa</taxon>
    </lineage>
</organism>
<dbReference type="InterPro" id="IPR008949">
    <property type="entry name" value="Isoprenoid_synthase_dom_sf"/>
</dbReference>
<dbReference type="Pfam" id="PF00494">
    <property type="entry name" value="SQS_PSY"/>
    <property type="match status" value="1"/>
</dbReference>
<accession>A0A9X0WIM1</accession>
<dbReference type="Proteomes" id="UP001138802">
    <property type="component" value="Unassembled WGS sequence"/>
</dbReference>
<keyword evidence="3" id="KW-1185">Reference proteome</keyword>
<evidence type="ECO:0000313" key="2">
    <source>
        <dbReference type="EMBL" id="MBK1645419.1"/>
    </source>
</evidence>
<protein>
    <recommendedName>
        <fullName evidence="4">Squalene synthase HpnD</fullName>
    </recommendedName>
</protein>
<name>A0A9X0WIM1_9GAMM</name>
<evidence type="ECO:0008006" key="4">
    <source>
        <dbReference type="Google" id="ProtNLM"/>
    </source>
</evidence>
<evidence type="ECO:0000256" key="1">
    <source>
        <dbReference type="SAM" id="MobiDB-lite"/>
    </source>
</evidence>
<proteinExistence type="predicted"/>
<dbReference type="AlphaFoldDB" id="A0A9X0WIM1"/>
<dbReference type="Gene3D" id="1.10.600.10">
    <property type="entry name" value="Farnesyl Diphosphate Synthase"/>
    <property type="match status" value="1"/>
</dbReference>
<dbReference type="InterPro" id="IPR002060">
    <property type="entry name" value="Squ/phyt_synthse"/>
</dbReference>
<comment type="caution">
    <text evidence="2">The sequence shown here is derived from an EMBL/GenBank/DDBJ whole genome shotgun (WGS) entry which is preliminary data.</text>
</comment>